<accession>A0A067MX50</accession>
<evidence type="ECO:0000313" key="3">
    <source>
        <dbReference type="Proteomes" id="UP000027195"/>
    </source>
</evidence>
<dbReference type="InterPro" id="IPR043519">
    <property type="entry name" value="NT_sf"/>
</dbReference>
<dbReference type="AlphaFoldDB" id="A0A067MX50"/>
<name>A0A067MX50_BOTB1</name>
<dbReference type="Proteomes" id="UP000027195">
    <property type="component" value="Unassembled WGS sequence"/>
</dbReference>
<sequence length="347" mass="37596">MDEVSYVARAAVAALSALGYDSCLVGGYACRLYGNSRTPEDVDIVVLNAHCSQEVIKARLVVQDSDFYLVPSKKLFATYKVLWYRLSPYKSCKVDLLQPGIMNIPDISTIHIRHIAGLPLMPFSIVLLLKLQAWTDHQIATESHLRMKQYTDSADIDRLLPLACGRNMKPCEEAYIPESFISAAKDRVRQYVTRFPTSAEHWRALGFDVPVPAPQPSIRVRVSRPAASVQATTAALSRLSVKESAQSSTKASASKGGARVLAVGAQGTKTASSSSGTPTTTKPAASVQAQMRKTRPRLKKPATAGGSPTKPTTAQKSPVVRTTSQGGNKTPTAGRLRELLQQGLLYE</sequence>
<feature type="compositionally biased region" description="Low complexity" evidence="1">
    <location>
        <begin position="244"/>
        <end position="258"/>
    </location>
</feature>
<proteinExistence type="predicted"/>
<feature type="region of interest" description="Disordered" evidence="1">
    <location>
        <begin position="238"/>
        <end position="335"/>
    </location>
</feature>
<feature type="compositionally biased region" description="Low complexity" evidence="1">
    <location>
        <begin position="267"/>
        <end position="286"/>
    </location>
</feature>
<dbReference type="OrthoDB" id="3133286at2759"/>
<dbReference type="HOGENOM" id="CLU_799230_0_0_1"/>
<gene>
    <name evidence="2" type="ORF">BOTBODRAFT_102682</name>
</gene>
<protein>
    <submittedName>
        <fullName evidence="2">Uncharacterized protein</fullName>
    </submittedName>
</protein>
<reference evidence="3" key="1">
    <citation type="journal article" date="2014" name="Proc. Natl. Acad. Sci. U.S.A.">
        <title>Extensive sampling of basidiomycete genomes demonstrates inadequacy of the white-rot/brown-rot paradigm for wood decay fungi.</title>
        <authorList>
            <person name="Riley R."/>
            <person name="Salamov A.A."/>
            <person name="Brown D.W."/>
            <person name="Nagy L.G."/>
            <person name="Floudas D."/>
            <person name="Held B.W."/>
            <person name="Levasseur A."/>
            <person name="Lombard V."/>
            <person name="Morin E."/>
            <person name="Otillar R."/>
            <person name="Lindquist E.A."/>
            <person name="Sun H."/>
            <person name="LaButti K.M."/>
            <person name="Schmutz J."/>
            <person name="Jabbour D."/>
            <person name="Luo H."/>
            <person name="Baker S.E."/>
            <person name="Pisabarro A.G."/>
            <person name="Walton J.D."/>
            <person name="Blanchette R.A."/>
            <person name="Henrissat B."/>
            <person name="Martin F."/>
            <person name="Cullen D."/>
            <person name="Hibbett D.S."/>
            <person name="Grigoriev I.V."/>
        </authorList>
    </citation>
    <scope>NUCLEOTIDE SEQUENCE [LARGE SCALE GENOMIC DNA]</scope>
    <source>
        <strain evidence="3">FD-172 SS1</strain>
    </source>
</reference>
<feature type="compositionally biased region" description="Polar residues" evidence="1">
    <location>
        <begin position="309"/>
        <end position="331"/>
    </location>
</feature>
<organism evidence="2 3">
    <name type="scientific">Botryobasidium botryosum (strain FD-172 SS1)</name>
    <dbReference type="NCBI Taxonomy" id="930990"/>
    <lineage>
        <taxon>Eukaryota</taxon>
        <taxon>Fungi</taxon>
        <taxon>Dikarya</taxon>
        <taxon>Basidiomycota</taxon>
        <taxon>Agaricomycotina</taxon>
        <taxon>Agaricomycetes</taxon>
        <taxon>Cantharellales</taxon>
        <taxon>Botryobasidiaceae</taxon>
        <taxon>Botryobasidium</taxon>
    </lineage>
</organism>
<dbReference type="InParanoid" id="A0A067MX50"/>
<keyword evidence="3" id="KW-1185">Reference proteome</keyword>
<evidence type="ECO:0000256" key="1">
    <source>
        <dbReference type="SAM" id="MobiDB-lite"/>
    </source>
</evidence>
<dbReference type="EMBL" id="KL198019">
    <property type="protein sequence ID" value="KDQ19265.1"/>
    <property type="molecule type" value="Genomic_DNA"/>
</dbReference>
<dbReference type="SUPFAM" id="SSF81301">
    <property type="entry name" value="Nucleotidyltransferase"/>
    <property type="match status" value="1"/>
</dbReference>
<evidence type="ECO:0000313" key="2">
    <source>
        <dbReference type="EMBL" id="KDQ19265.1"/>
    </source>
</evidence>